<dbReference type="AlphaFoldDB" id="A0AAV7M9Q8"/>
<proteinExistence type="predicted"/>
<reference evidence="1" key="1">
    <citation type="journal article" date="2022" name="bioRxiv">
        <title>Sequencing and chromosome-scale assembly of the giantPleurodeles waltlgenome.</title>
        <authorList>
            <person name="Brown T."/>
            <person name="Elewa A."/>
            <person name="Iarovenko S."/>
            <person name="Subramanian E."/>
            <person name="Araus A.J."/>
            <person name="Petzold A."/>
            <person name="Susuki M."/>
            <person name="Suzuki K.-i.T."/>
            <person name="Hayashi T."/>
            <person name="Toyoda A."/>
            <person name="Oliveira C."/>
            <person name="Osipova E."/>
            <person name="Leigh N.D."/>
            <person name="Simon A."/>
            <person name="Yun M.H."/>
        </authorList>
    </citation>
    <scope>NUCLEOTIDE SEQUENCE</scope>
    <source>
        <strain evidence="1">20211129_DDA</strain>
        <tissue evidence="1">Liver</tissue>
    </source>
</reference>
<dbReference type="EMBL" id="JANPWB010000014">
    <property type="protein sequence ID" value="KAJ1096860.1"/>
    <property type="molecule type" value="Genomic_DNA"/>
</dbReference>
<name>A0AAV7M9Q8_PLEWA</name>
<gene>
    <name evidence="1" type="ORF">NDU88_001991</name>
</gene>
<evidence type="ECO:0000313" key="2">
    <source>
        <dbReference type="Proteomes" id="UP001066276"/>
    </source>
</evidence>
<dbReference type="Proteomes" id="UP001066276">
    <property type="component" value="Chromosome 10"/>
</dbReference>
<sequence length="123" mass="13948">MQHPMLLHLGSAAILKLGKSVAEVGPLFTYVSLKQAMSAHFAPLENPDYERFLQRQARQLPDESVDTCYARPKDLASTCTYQMLMMKFELSLFSYFSEKLRENIIQVPGMPMAMGQSKELSKV</sequence>
<comment type="caution">
    <text evidence="1">The sequence shown here is derived from an EMBL/GenBank/DDBJ whole genome shotgun (WGS) entry which is preliminary data.</text>
</comment>
<protein>
    <submittedName>
        <fullName evidence="1">Uncharacterized protein</fullName>
    </submittedName>
</protein>
<organism evidence="1 2">
    <name type="scientific">Pleurodeles waltl</name>
    <name type="common">Iberian ribbed newt</name>
    <dbReference type="NCBI Taxonomy" id="8319"/>
    <lineage>
        <taxon>Eukaryota</taxon>
        <taxon>Metazoa</taxon>
        <taxon>Chordata</taxon>
        <taxon>Craniata</taxon>
        <taxon>Vertebrata</taxon>
        <taxon>Euteleostomi</taxon>
        <taxon>Amphibia</taxon>
        <taxon>Batrachia</taxon>
        <taxon>Caudata</taxon>
        <taxon>Salamandroidea</taxon>
        <taxon>Salamandridae</taxon>
        <taxon>Pleurodelinae</taxon>
        <taxon>Pleurodeles</taxon>
    </lineage>
</organism>
<keyword evidence="2" id="KW-1185">Reference proteome</keyword>
<evidence type="ECO:0000313" key="1">
    <source>
        <dbReference type="EMBL" id="KAJ1096860.1"/>
    </source>
</evidence>
<accession>A0AAV7M9Q8</accession>